<protein>
    <submittedName>
        <fullName evidence="1">Uncharacterized protein</fullName>
    </submittedName>
</protein>
<dbReference type="Proteomes" id="UP000282087">
    <property type="component" value="Unassembled WGS sequence"/>
</dbReference>
<evidence type="ECO:0000313" key="1">
    <source>
        <dbReference type="EMBL" id="RMX66395.1"/>
    </source>
</evidence>
<sequence length="284" mass="30763">MNIYQQNILEGFNPSTPDEVPNSSEILALLHLVIPSDDALNDMTLINSYNSIEDPCMPQVLDVSLPMTPIHDAALPADPTELIISHNVQILTEPLSCPVQSWIETPSFVGPAFSIEMPQSDHIDAQKLIELFEDTDSLQDKSKQKNRQQLSMWKKAKGKCEVAGAKESASDMAAVGAAWLKAVLVERRQCIGANVTVVAHAARSKAAGQVAKVEACAEHTVVASCAPPLAARRVLNVKENVPRIHHRSAGSMLVRVLPGVEVCAAGIKDRSCTCELKPANRTKH</sequence>
<organism evidence="1 3">
    <name type="scientific">Peronospora effusa</name>
    <dbReference type="NCBI Taxonomy" id="542832"/>
    <lineage>
        <taxon>Eukaryota</taxon>
        <taxon>Sar</taxon>
        <taxon>Stramenopiles</taxon>
        <taxon>Oomycota</taxon>
        <taxon>Peronosporomycetes</taxon>
        <taxon>Peronosporales</taxon>
        <taxon>Peronosporaceae</taxon>
        <taxon>Peronospora</taxon>
    </lineage>
</organism>
<accession>A0A3M6VHB2</accession>
<evidence type="ECO:0000313" key="4">
    <source>
        <dbReference type="Proteomes" id="UP000286097"/>
    </source>
</evidence>
<comment type="caution">
    <text evidence="1">The sequence shown here is derived from an EMBL/GenBank/DDBJ whole genome shotgun (WGS) entry which is preliminary data.</text>
</comment>
<evidence type="ECO:0000313" key="3">
    <source>
        <dbReference type="Proteomes" id="UP000282087"/>
    </source>
</evidence>
<dbReference type="AlphaFoldDB" id="A0A3M6VHB2"/>
<evidence type="ECO:0000313" key="2">
    <source>
        <dbReference type="EMBL" id="RQM14277.1"/>
    </source>
</evidence>
<dbReference type="EMBL" id="QKXF01000210">
    <property type="protein sequence ID" value="RQM14277.1"/>
    <property type="molecule type" value="Genomic_DNA"/>
</dbReference>
<name>A0A3M6VHB2_9STRA</name>
<proteinExistence type="predicted"/>
<dbReference type="Proteomes" id="UP000286097">
    <property type="component" value="Unassembled WGS sequence"/>
</dbReference>
<gene>
    <name evidence="2" type="ORF">DD237_005127</name>
    <name evidence="1" type="ORF">DD238_004018</name>
</gene>
<reference evidence="3 4" key="1">
    <citation type="submission" date="2018-06" db="EMBL/GenBank/DDBJ databases">
        <title>Comparative genomics of downy mildews reveals potential adaptations to biotrophy.</title>
        <authorList>
            <person name="Fletcher K."/>
            <person name="Klosterman S.J."/>
            <person name="Derevnina L."/>
            <person name="Martin F."/>
            <person name="Koike S."/>
            <person name="Reyes Chin-Wo S."/>
            <person name="Mou B."/>
            <person name="Michelmore R."/>
        </authorList>
    </citation>
    <scope>NUCLEOTIDE SEQUENCE [LARGE SCALE GENOMIC DNA]</scope>
    <source>
        <strain evidence="2 4">R13</strain>
        <strain evidence="1 3">R14</strain>
    </source>
</reference>
<dbReference type="EMBL" id="QLLG01000205">
    <property type="protein sequence ID" value="RMX66395.1"/>
    <property type="molecule type" value="Genomic_DNA"/>
</dbReference>
<keyword evidence="3" id="KW-1185">Reference proteome</keyword>
<dbReference type="VEuPathDB" id="FungiDB:DD237_005127"/>